<feature type="region of interest" description="Disordered" evidence="1">
    <location>
        <begin position="147"/>
        <end position="189"/>
    </location>
</feature>
<evidence type="ECO:0000313" key="4">
    <source>
        <dbReference type="WBParaSite" id="GPUH_0001255401-mRNA-1"/>
    </source>
</evidence>
<feature type="region of interest" description="Disordered" evidence="1">
    <location>
        <begin position="48"/>
        <end position="78"/>
    </location>
</feature>
<dbReference type="WBParaSite" id="GPUH_0001255401-mRNA-1">
    <property type="protein sequence ID" value="GPUH_0001255401-mRNA-1"/>
    <property type="gene ID" value="GPUH_0001255401"/>
</dbReference>
<reference evidence="4" key="1">
    <citation type="submission" date="2016-06" db="UniProtKB">
        <authorList>
            <consortium name="WormBaseParasite"/>
        </authorList>
    </citation>
    <scope>IDENTIFICATION</scope>
</reference>
<dbReference type="OrthoDB" id="10021571at2759"/>
<sequence>MGSIADFSGKFLVLTFVSTPIGRRLPTSSHRPDAVYQHQHATSRKLRIQKGSMNTGTSAWPSTSSAATSSAQQPGHPDMAQKVSEIFMKAGEAFQELGSLVAVLQSKDDNERLVSEIFMKAGEAFQELGSLVAVLQSKDDNERHLMRNGKTRRSSAQPAASSLQQRIAESGLSRPAPVKRTANVPQTYGGGISAKRRFVSGTSNNDQTVAGTLLCPNGATPYTGLDSLMQDCSEQATFTVMDSGRV</sequence>
<gene>
    <name evidence="2" type="ORF">GPUH_LOCUS12540</name>
</gene>
<evidence type="ECO:0000313" key="2">
    <source>
        <dbReference type="EMBL" id="VDN20633.1"/>
    </source>
</evidence>
<evidence type="ECO:0000256" key="1">
    <source>
        <dbReference type="SAM" id="MobiDB-lite"/>
    </source>
</evidence>
<feature type="compositionally biased region" description="Low complexity" evidence="1">
    <location>
        <begin position="154"/>
        <end position="166"/>
    </location>
</feature>
<accession>A0A183DUZ9</accession>
<organism evidence="4">
    <name type="scientific">Gongylonema pulchrum</name>
    <dbReference type="NCBI Taxonomy" id="637853"/>
    <lineage>
        <taxon>Eukaryota</taxon>
        <taxon>Metazoa</taxon>
        <taxon>Ecdysozoa</taxon>
        <taxon>Nematoda</taxon>
        <taxon>Chromadorea</taxon>
        <taxon>Rhabditida</taxon>
        <taxon>Spirurina</taxon>
        <taxon>Spiruromorpha</taxon>
        <taxon>Spiruroidea</taxon>
        <taxon>Gongylonematidae</taxon>
        <taxon>Gongylonema</taxon>
    </lineage>
</organism>
<keyword evidence="3" id="KW-1185">Reference proteome</keyword>
<proteinExistence type="predicted"/>
<feature type="compositionally biased region" description="Low complexity" evidence="1">
    <location>
        <begin position="55"/>
        <end position="71"/>
    </location>
</feature>
<reference evidence="2 3" key="2">
    <citation type="submission" date="2018-11" db="EMBL/GenBank/DDBJ databases">
        <authorList>
            <consortium name="Pathogen Informatics"/>
        </authorList>
    </citation>
    <scope>NUCLEOTIDE SEQUENCE [LARGE SCALE GENOMIC DNA]</scope>
</reference>
<dbReference type="Proteomes" id="UP000271098">
    <property type="component" value="Unassembled WGS sequence"/>
</dbReference>
<evidence type="ECO:0000313" key="3">
    <source>
        <dbReference type="Proteomes" id="UP000271098"/>
    </source>
</evidence>
<protein>
    <submittedName>
        <fullName evidence="4">IMD domain-containing protein</fullName>
    </submittedName>
</protein>
<dbReference type="AlphaFoldDB" id="A0A183DUZ9"/>
<name>A0A183DUZ9_9BILA</name>
<dbReference type="EMBL" id="UYRT01079397">
    <property type="protein sequence ID" value="VDN20633.1"/>
    <property type="molecule type" value="Genomic_DNA"/>
</dbReference>